<dbReference type="EMBL" id="BMFG01000002">
    <property type="protein sequence ID" value="GGD17695.1"/>
    <property type="molecule type" value="Genomic_DNA"/>
</dbReference>
<organism evidence="1 2">
    <name type="scientific">Flavobacterium orientale</name>
    <dbReference type="NCBI Taxonomy" id="1756020"/>
    <lineage>
        <taxon>Bacteria</taxon>
        <taxon>Pseudomonadati</taxon>
        <taxon>Bacteroidota</taxon>
        <taxon>Flavobacteriia</taxon>
        <taxon>Flavobacteriales</taxon>
        <taxon>Flavobacteriaceae</taxon>
        <taxon>Flavobacterium</taxon>
    </lineage>
</organism>
<gene>
    <name evidence="1" type="ORF">GCM10011343_05520</name>
</gene>
<proteinExistence type="predicted"/>
<keyword evidence="2" id="KW-1185">Reference proteome</keyword>
<protein>
    <submittedName>
        <fullName evidence="1">Uncharacterized protein</fullName>
    </submittedName>
</protein>
<reference evidence="1" key="1">
    <citation type="journal article" date="2014" name="Int. J. Syst. Evol. Microbiol.">
        <title>Complete genome sequence of Corynebacterium casei LMG S-19264T (=DSM 44701T), isolated from a smear-ripened cheese.</title>
        <authorList>
            <consortium name="US DOE Joint Genome Institute (JGI-PGF)"/>
            <person name="Walter F."/>
            <person name="Albersmeier A."/>
            <person name="Kalinowski J."/>
            <person name="Ruckert C."/>
        </authorList>
    </citation>
    <scope>NUCLEOTIDE SEQUENCE</scope>
    <source>
        <strain evidence="1">CGMCC 1.12506</strain>
    </source>
</reference>
<dbReference type="Proteomes" id="UP000625735">
    <property type="component" value="Unassembled WGS sequence"/>
</dbReference>
<dbReference type="RefSeq" id="WP_188360995.1">
    <property type="nucleotide sequence ID" value="NZ_BMFG01000002.1"/>
</dbReference>
<name>A0A916XWT2_9FLAO</name>
<evidence type="ECO:0000313" key="2">
    <source>
        <dbReference type="Proteomes" id="UP000625735"/>
    </source>
</evidence>
<dbReference type="AlphaFoldDB" id="A0A916XWT2"/>
<comment type="caution">
    <text evidence="1">The sequence shown here is derived from an EMBL/GenBank/DDBJ whole genome shotgun (WGS) entry which is preliminary data.</text>
</comment>
<evidence type="ECO:0000313" key="1">
    <source>
        <dbReference type="EMBL" id="GGD17695.1"/>
    </source>
</evidence>
<sequence>MERYRNASGNSGVYGFEIGNDYITVKFSTGSTYTYSYRKAGSMHVEKMKSLARRGSGLNSYINSNVKFKYD</sequence>
<accession>A0A916XWT2</accession>
<reference evidence="1" key="2">
    <citation type="submission" date="2020-09" db="EMBL/GenBank/DDBJ databases">
        <authorList>
            <person name="Sun Q."/>
            <person name="Zhou Y."/>
        </authorList>
    </citation>
    <scope>NUCLEOTIDE SEQUENCE</scope>
    <source>
        <strain evidence="1">CGMCC 1.12506</strain>
    </source>
</reference>